<reference evidence="2 3" key="1">
    <citation type="journal article" date="2007" name="J. Bacteriol.">
        <title>Whole-genome analysis of the methyl tert-butyl ether-degrading beta-proteobacterium Methylibium petroleiphilum PM1.</title>
        <authorList>
            <person name="Kane S.R."/>
            <person name="Chakicherla A.Y."/>
            <person name="Chain P.S.G."/>
            <person name="Schmidt R."/>
            <person name="Shin M.W."/>
            <person name="Legler T.C."/>
            <person name="Scow K.M."/>
            <person name="Larimer F.W."/>
            <person name="Lucas S.M."/>
            <person name="Richardson P.M."/>
            <person name="Hristova K.R."/>
        </authorList>
    </citation>
    <scope>NUCLEOTIDE SEQUENCE [LARGE SCALE GENOMIC DNA]</scope>
    <source>
        <strain evidence="3">ATCC BAA-1232 / LMG 22953 / PM1</strain>
    </source>
</reference>
<evidence type="ECO:0000256" key="1">
    <source>
        <dbReference type="SAM" id="MobiDB-lite"/>
    </source>
</evidence>
<dbReference type="KEGG" id="mpt:Mpe_A1653"/>
<accession>A2SGC6</accession>
<dbReference type="Proteomes" id="UP000000366">
    <property type="component" value="Chromosome"/>
</dbReference>
<evidence type="ECO:0000313" key="2">
    <source>
        <dbReference type="EMBL" id="ABM94615.1"/>
    </source>
</evidence>
<keyword evidence="3" id="KW-1185">Reference proteome</keyword>
<dbReference type="HOGENOM" id="CLU_1538308_0_0_4"/>
<proteinExistence type="predicted"/>
<feature type="region of interest" description="Disordered" evidence="1">
    <location>
        <begin position="1"/>
        <end position="53"/>
    </location>
</feature>
<sequence>MLKTTHGRSASNDQEVASCLKAPHAAARTQARTGFREGRDPPRRSGEGPPLRAFGSGRCVRTAGFVQGGAGVRRRKRAGQARRQGEHHAAVAVAVTAVQVHGAGCLFARGICSRNQVRNRLGVADGVRVVLVLVVTEVRCAGLLLVPAIRRHGRPAELERQKGEQDYGENSTHR</sequence>
<name>A2SGC6_METPP</name>
<protein>
    <submittedName>
        <fullName evidence="2">Uncharacterized protein</fullName>
    </submittedName>
</protein>
<gene>
    <name evidence="2" type="ordered locus">Mpe_A1653</name>
</gene>
<dbReference type="EMBL" id="CP000555">
    <property type="protein sequence ID" value="ABM94615.1"/>
    <property type="molecule type" value="Genomic_DNA"/>
</dbReference>
<dbReference type="AlphaFoldDB" id="A2SGC6"/>
<evidence type="ECO:0000313" key="3">
    <source>
        <dbReference type="Proteomes" id="UP000000366"/>
    </source>
</evidence>
<feature type="compositionally biased region" description="Basic and acidic residues" evidence="1">
    <location>
        <begin position="34"/>
        <end position="46"/>
    </location>
</feature>
<dbReference type="STRING" id="420662.Mpe_A1653"/>
<organism evidence="2 3">
    <name type="scientific">Methylibium petroleiphilum (strain ATCC BAA-1232 / LMG 22953 / PM1)</name>
    <dbReference type="NCBI Taxonomy" id="420662"/>
    <lineage>
        <taxon>Bacteria</taxon>
        <taxon>Pseudomonadati</taxon>
        <taxon>Pseudomonadota</taxon>
        <taxon>Betaproteobacteria</taxon>
        <taxon>Burkholderiales</taxon>
        <taxon>Sphaerotilaceae</taxon>
        <taxon>Methylibium</taxon>
    </lineage>
</organism>